<dbReference type="EMBL" id="CAXAMM010030891">
    <property type="protein sequence ID" value="CAK9067189.1"/>
    <property type="molecule type" value="Genomic_DNA"/>
</dbReference>
<sequence>MRLRRLCEQKPKTKKCHVDEKTREQYTRGGEDREWLEIALVEAIQKVGPDRSQHKKLKAEFKARVILVRERMETKEQEVTGSWMTEEKMVKSGDYSPETIKKVIAYCSRFPAALVRSWKYDTNVKEYFVETSTKQTIRSSEMHKQQEICDAGDPLQQAFQCQSWPPLNLTLVGVPTQGERHGRTSP</sequence>
<organism evidence="1 2">
    <name type="scientific">Durusdinium trenchii</name>
    <dbReference type="NCBI Taxonomy" id="1381693"/>
    <lineage>
        <taxon>Eukaryota</taxon>
        <taxon>Sar</taxon>
        <taxon>Alveolata</taxon>
        <taxon>Dinophyceae</taxon>
        <taxon>Suessiales</taxon>
        <taxon>Symbiodiniaceae</taxon>
        <taxon>Durusdinium</taxon>
    </lineage>
</organism>
<evidence type="ECO:0000313" key="2">
    <source>
        <dbReference type="Proteomes" id="UP001642464"/>
    </source>
</evidence>
<name>A0ABP0NWK2_9DINO</name>
<reference evidence="1 2" key="1">
    <citation type="submission" date="2024-02" db="EMBL/GenBank/DDBJ databases">
        <authorList>
            <person name="Chen Y."/>
            <person name="Shah S."/>
            <person name="Dougan E. K."/>
            <person name="Thang M."/>
            <person name="Chan C."/>
        </authorList>
    </citation>
    <scope>NUCLEOTIDE SEQUENCE [LARGE SCALE GENOMIC DNA]</scope>
</reference>
<evidence type="ECO:0000313" key="1">
    <source>
        <dbReference type="EMBL" id="CAK9067189.1"/>
    </source>
</evidence>
<comment type="caution">
    <text evidence="1">The sequence shown here is derived from an EMBL/GenBank/DDBJ whole genome shotgun (WGS) entry which is preliminary data.</text>
</comment>
<keyword evidence="2" id="KW-1185">Reference proteome</keyword>
<gene>
    <name evidence="1" type="ORF">SCF082_LOCUS34056</name>
</gene>
<dbReference type="Proteomes" id="UP001642464">
    <property type="component" value="Unassembled WGS sequence"/>
</dbReference>
<protein>
    <submittedName>
        <fullName evidence="1">Uncharacterized protein</fullName>
    </submittedName>
</protein>
<accession>A0ABP0NWK2</accession>
<proteinExistence type="predicted"/>